<dbReference type="Gene3D" id="3.80.10.10">
    <property type="entry name" value="Ribonuclease Inhibitor"/>
    <property type="match status" value="3"/>
</dbReference>
<dbReference type="InterPro" id="IPR001611">
    <property type="entry name" value="Leu-rich_rpt"/>
</dbReference>
<dbReference type="Pfam" id="PF00560">
    <property type="entry name" value="LRR_1"/>
    <property type="match status" value="1"/>
</dbReference>
<reference evidence="2" key="1">
    <citation type="submission" date="2025-08" db="UniProtKB">
        <authorList>
            <consortium name="RefSeq"/>
        </authorList>
    </citation>
    <scope>IDENTIFICATION</scope>
</reference>
<dbReference type="OMA" id="SINECNG"/>
<proteinExistence type="predicted"/>
<dbReference type="SUPFAM" id="SSF52058">
    <property type="entry name" value="L domain-like"/>
    <property type="match status" value="1"/>
</dbReference>
<evidence type="ECO:0000313" key="2">
    <source>
        <dbReference type="RefSeq" id="XP_016449363.1"/>
    </source>
</evidence>
<dbReference type="OrthoDB" id="2973320at2759"/>
<organism evidence="2">
    <name type="scientific">Nicotiana tabacum</name>
    <name type="common">Common tobacco</name>
    <dbReference type="NCBI Taxonomy" id="4097"/>
    <lineage>
        <taxon>Eukaryota</taxon>
        <taxon>Viridiplantae</taxon>
        <taxon>Streptophyta</taxon>
        <taxon>Embryophyta</taxon>
        <taxon>Tracheophyta</taxon>
        <taxon>Spermatophyta</taxon>
        <taxon>Magnoliopsida</taxon>
        <taxon>eudicotyledons</taxon>
        <taxon>Gunneridae</taxon>
        <taxon>Pentapetalae</taxon>
        <taxon>asterids</taxon>
        <taxon>lamiids</taxon>
        <taxon>Solanales</taxon>
        <taxon>Solanaceae</taxon>
        <taxon>Nicotianoideae</taxon>
        <taxon>Nicotianeae</taxon>
        <taxon>Nicotiana</taxon>
    </lineage>
</organism>
<dbReference type="KEGG" id="nta:107774376"/>
<gene>
    <name evidence="2" type="primary">LOC107774376</name>
</gene>
<dbReference type="PANTHER" id="PTHR47186">
    <property type="entry name" value="LEUCINE-RICH REPEAT-CONTAINING PROTEIN 57"/>
    <property type="match status" value="1"/>
</dbReference>
<accession>A0A1S3YBH5</accession>
<feature type="domain" description="R13L1/DRL21-like LRR repeat region" evidence="1">
    <location>
        <begin position="189"/>
        <end position="335"/>
    </location>
</feature>
<dbReference type="AlphaFoldDB" id="A0A1S3YBH5"/>
<dbReference type="PaxDb" id="4097-A0A1S3YBH5"/>
<dbReference type="InterPro" id="IPR056789">
    <property type="entry name" value="LRR_R13L1-DRL21"/>
</dbReference>
<dbReference type="PANTHER" id="PTHR47186:SF3">
    <property type="entry name" value="OS09G0267800 PROTEIN"/>
    <property type="match status" value="1"/>
</dbReference>
<sequence length="491" mass="55164">MHDLIRDLAQSIGSKDFKMLGHDVAQGSMARAYHLSILCHSDPASLPKELYGAKDLRTLLFLFCTRDVPSSFPLNFQYLRVLDLSGCVKKVHELNSDLICLRYLDLSNTSIQSLPHAICNLCNMQTLNLSSCGNLLELPFGLANITGLRHLNIVGCESLTRLPAGLGNFQLQTLPLYIVGKEIGESISEIICLNLRGELSIRCLENIRDKEEATLANLRAKKYVELLSLQWGRGNEEKIVKLATGSTSYEVCREVDGTSRSLQSDNDIVVECILECLHPHVNLKKLYIKGYPGFKFPDWDLPNLVLIVLINCRGCDTLSTLGKLPFLKTLCLQGMDGVTHISEEFYGVETLKLPSLEKLTIRDLPFFMVLHRQWSSISSPAKQPDFSNKWVPPSNSLRTALIVMVALDLPDWLAKLSSLRSLAISNCTHLMSLPEGLKHLNTLQHLSIQDCPHLERLCKKKGKEWRKVAHTPHIYVGSRKKKGKERLLTPY</sequence>
<dbReference type="RefSeq" id="XP_016449363.1">
    <property type="nucleotide sequence ID" value="XM_016593877.1"/>
</dbReference>
<name>A0A1S3YBH5_TOBAC</name>
<evidence type="ECO:0000259" key="1">
    <source>
        <dbReference type="Pfam" id="PF25019"/>
    </source>
</evidence>
<feature type="domain" description="R13L1/DRL21-like LRR repeat region" evidence="1">
    <location>
        <begin position="406"/>
        <end position="451"/>
    </location>
</feature>
<protein>
    <submittedName>
        <fullName evidence="2">Disease resistance protein RGA3</fullName>
    </submittedName>
</protein>
<dbReference type="Pfam" id="PF25019">
    <property type="entry name" value="LRR_R13L1-DRL21"/>
    <property type="match status" value="2"/>
</dbReference>
<dbReference type="InterPro" id="IPR032675">
    <property type="entry name" value="LRR_dom_sf"/>
</dbReference>